<evidence type="ECO:0000313" key="3">
    <source>
        <dbReference type="Proteomes" id="UP000199233"/>
    </source>
</evidence>
<name>A0A1H9LL09_9GAMM</name>
<dbReference type="Pfam" id="PF00581">
    <property type="entry name" value="Rhodanese"/>
    <property type="match status" value="1"/>
</dbReference>
<dbReference type="InterPro" id="IPR050229">
    <property type="entry name" value="GlpE_sulfurtransferase"/>
</dbReference>
<dbReference type="InterPro" id="IPR036873">
    <property type="entry name" value="Rhodanese-like_dom_sf"/>
</dbReference>
<protein>
    <submittedName>
        <fullName evidence="2">Rhodanese-related sulfurtransferase</fullName>
    </submittedName>
</protein>
<sequence>MKIISVQELKQQLDAGGLVLLDVRGADEREFASVQPSLHIPLHEIAQRLGELNPQQAIAVLCHHGMRSEMAARFLDKNGFADVANVAGGIDAWSAQVDPSVPRY</sequence>
<dbReference type="Gene3D" id="3.40.250.10">
    <property type="entry name" value="Rhodanese-like domain"/>
    <property type="match status" value="1"/>
</dbReference>
<dbReference type="Proteomes" id="UP000199233">
    <property type="component" value="Unassembled WGS sequence"/>
</dbReference>
<accession>A0A1H9LL09</accession>
<dbReference type="PANTHER" id="PTHR43031">
    <property type="entry name" value="FAD-DEPENDENT OXIDOREDUCTASE"/>
    <property type="match status" value="1"/>
</dbReference>
<keyword evidence="2" id="KW-0808">Transferase</keyword>
<dbReference type="OrthoDB" id="9811849at2"/>
<keyword evidence="3" id="KW-1185">Reference proteome</keyword>
<dbReference type="EMBL" id="FOFS01000016">
    <property type="protein sequence ID" value="SER11795.1"/>
    <property type="molecule type" value="Genomic_DNA"/>
</dbReference>
<dbReference type="STRING" id="489703.SAMN04488038_11668"/>
<dbReference type="PANTHER" id="PTHR43031:SF17">
    <property type="entry name" value="SULFURTRANSFERASE YTWF-RELATED"/>
    <property type="match status" value="1"/>
</dbReference>
<dbReference type="GO" id="GO:0016740">
    <property type="term" value="F:transferase activity"/>
    <property type="evidence" value="ECO:0007669"/>
    <property type="project" value="UniProtKB-KW"/>
</dbReference>
<feature type="domain" description="Rhodanese" evidence="1">
    <location>
        <begin position="14"/>
        <end position="102"/>
    </location>
</feature>
<dbReference type="SUPFAM" id="SSF52821">
    <property type="entry name" value="Rhodanese/Cell cycle control phosphatase"/>
    <property type="match status" value="1"/>
</dbReference>
<gene>
    <name evidence="2" type="ORF">SAMN04488038_11668</name>
</gene>
<organism evidence="2 3">
    <name type="scientific">Solimonas aquatica</name>
    <dbReference type="NCBI Taxonomy" id="489703"/>
    <lineage>
        <taxon>Bacteria</taxon>
        <taxon>Pseudomonadati</taxon>
        <taxon>Pseudomonadota</taxon>
        <taxon>Gammaproteobacteria</taxon>
        <taxon>Nevskiales</taxon>
        <taxon>Nevskiaceae</taxon>
        <taxon>Solimonas</taxon>
    </lineage>
</organism>
<dbReference type="RefSeq" id="WP_093289205.1">
    <property type="nucleotide sequence ID" value="NZ_FOFS01000016.1"/>
</dbReference>
<dbReference type="PROSITE" id="PS50206">
    <property type="entry name" value="RHODANESE_3"/>
    <property type="match status" value="1"/>
</dbReference>
<proteinExistence type="predicted"/>
<reference evidence="2 3" key="1">
    <citation type="submission" date="2016-10" db="EMBL/GenBank/DDBJ databases">
        <authorList>
            <person name="de Groot N.N."/>
        </authorList>
    </citation>
    <scope>NUCLEOTIDE SEQUENCE [LARGE SCALE GENOMIC DNA]</scope>
    <source>
        <strain evidence="2 3">DSM 25927</strain>
    </source>
</reference>
<dbReference type="AlphaFoldDB" id="A0A1H9LL09"/>
<dbReference type="InterPro" id="IPR001763">
    <property type="entry name" value="Rhodanese-like_dom"/>
</dbReference>
<evidence type="ECO:0000259" key="1">
    <source>
        <dbReference type="PROSITE" id="PS50206"/>
    </source>
</evidence>
<evidence type="ECO:0000313" key="2">
    <source>
        <dbReference type="EMBL" id="SER11795.1"/>
    </source>
</evidence>
<dbReference type="SMART" id="SM00450">
    <property type="entry name" value="RHOD"/>
    <property type="match status" value="1"/>
</dbReference>